<comment type="caution">
    <text evidence="2">The sequence shown here is derived from an EMBL/GenBank/DDBJ whole genome shotgun (WGS) entry which is preliminary data.</text>
</comment>
<name>A0A0B4F9V0_METAF</name>
<organism evidence="2 3">
    <name type="scientific">Metarhizium anisopliae (strain ARSEF 549)</name>
    <dbReference type="NCBI Taxonomy" id="3151832"/>
    <lineage>
        <taxon>Eukaryota</taxon>
        <taxon>Fungi</taxon>
        <taxon>Dikarya</taxon>
        <taxon>Ascomycota</taxon>
        <taxon>Pezizomycotina</taxon>
        <taxon>Sordariomycetes</taxon>
        <taxon>Hypocreomycetidae</taxon>
        <taxon>Hypocreales</taxon>
        <taxon>Clavicipitaceae</taxon>
        <taxon>Metarhizium</taxon>
    </lineage>
</organism>
<dbReference type="VEuPathDB" id="FungiDB:MAN_06686"/>
<keyword evidence="3" id="KW-1185">Reference proteome</keyword>
<feature type="compositionally biased region" description="Polar residues" evidence="1">
    <location>
        <begin position="331"/>
        <end position="345"/>
    </location>
</feature>
<dbReference type="Proteomes" id="UP000031186">
    <property type="component" value="Unassembled WGS sequence"/>
</dbReference>
<dbReference type="EMBL" id="AZNF01000008">
    <property type="protein sequence ID" value="KID64512.1"/>
    <property type="molecule type" value="Genomic_DNA"/>
</dbReference>
<gene>
    <name evidence="2" type="ORF">MAN_06686</name>
</gene>
<sequence length="460" mass="51964">MAKRKRNSASTQSNTFKAPTVGEVREFLGRYDADRPFFTPNVQDHSASRDSDIEFYRRMYRTLRSEFTSTCSASESNGKKIQQMTGRGLDNISREIILWHDEPRSFWEAQAKALPEYSALNKMERLAGFITRAVSLELETKMQQVQRRFIAVSAYRFFTKIIPTSEQHITETVVLKFLRSIRLSECSIKTSLETCITIIRRGRRCSSLCETLSPPKAGWPDYGLLLDPELPDSIFIDDKRLSGKPRKTAIEHLKKSWRPSCLDVARDTARILIEYNEAVCWTESNEEQASSRSLPTSSLVILDQETSSSEPRHPADTGRLYALAAAAEVSRPTTQQGSNSNGSDTSDIRTGRIVVEGQRDGTADDAYDTSAHAHLNNNTTGSKSSSRTRSTSQLTQSPEHHGEGFDETEKQLGGTINDFTPQTFTEFLNNDEDFDLNDGSKLDLDHMFNDWNWWSGLPQD</sequence>
<dbReference type="AlphaFoldDB" id="A0A0B4F9V0"/>
<feature type="compositionally biased region" description="Basic and acidic residues" evidence="1">
    <location>
        <begin position="398"/>
        <end position="410"/>
    </location>
</feature>
<accession>A0A0B4F9V0</accession>
<reference evidence="2 3" key="1">
    <citation type="journal article" date="2014" name="Proc. Natl. Acad. Sci. U.S.A.">
        <title>Trajectory and genomic determinants of fungal-pathogen speciation and host adaptation.</title>
        <authorList>
            <person name="Hu X."/>
            <person name="Xiao G."/>
            <person name="Zheng P."/>
            <person name="Shang Y."/>
            <person name="Su Y."/>
            <person name="Zhang X."/>
            <person name="Liu X."/>
            <person name="Zhan S."/>
            <person name="St Leger R.J."/>
            <person name="Wang C."/>
        </authorList>
    </citation>
    <scope>NUCLEOTIDE SEQUENCE [LARGE SCALE GENOMIC DNA]</scope>
    <source>
        <strain evidence="2 3">ARSEF 549</strain>
    </source>
</reference>
<dbReference type="HOGENOM" id="CLU_594578_0_0_1"/>
<feature type="non-terminal residue" evidence="2">
    <location>
        <position position="1"/>
    </location>
</feature>
<evidence type="ECO:0000313" key="2">
    <source>
        <dbReference type="EMBL" id="KID64512.1"/>
    </source>
</evidence>
<evidence type="ECO:0000256" key="1">
    <source>
        <dbReference type="SAM" id="MobiDB-lite"/>
    </source>
</evidence>
<feature type="compositionally biased region" description="Low complexity" evidence="1">
    <location>
        <begin position="379"/>
        <end position="397"/>
    </location>
</feature>
<protein>
    <submittedName>
        <fullName evidence="2">Uncharacterized protein</fullName>
    </submittedName>
</protein>
<evidence type="ECO:0000313" key="3">
    <source>
        <dbReference type="Proteomes" id="UP000031186"/>
    </source>
</evidence>
<feature type="region of interest" description="Disordered" evidence="1">
    <location>
        <begin position="362"/>
        <end position="417"/>
    </location>
</feature>
<proteinExistence type="predicted"/>
<feature type="region of interest" description="Disordered" evidence="1">
    <location>
        <begin position="328"/>
        <end position="350"/>
    </location>
</feature>